<name>A0AAE1UN35_9EUCA</name>
<organism evidence="2 3">
    <name type="scientific">Petrolisthes manimaculis</name>
    <dbReference type="NCBI Taxonomy" id="1843537"/>
    <lineage>
        <taxon>Eukaryota</taxon>
        <taxon>Metazoa</taxon>
        <taxon>Ecdysozoa</taxon>
        <taxon>Arthropoda</taxon>
        <taxon>Crustacea</taxon>
        <taxon>Multicrustacea</taxon>
        <taxon>Malacostraca</taxon>
        <taxon>Eumalacostraca</taxon>
        <taxon>Eucarida</taxon>
        <taxon>Decapoda</taxon>
        <taxon>Pleocyemata</taxon>
        <taxon>Anomura</taxon>
        <taxon>Galatheoidea</taxon>
        <taxon>Porcellanidae</taxon>
        <taxon>Petrolisthes</taxon>
    </lineage>
</organism>
<comment type="caution">
    <text evidence="2">The sequence shown here is derived from an EMBL/GenBank/DDBJ whole genome shotgun (WGS) entry which is preliminary data.</text>
</comment>
<feature type="transmembrane region" description="Helical" evidence="1">
    <location>
        <begin position="31"/>
        <end position="55"/>
    </location>
</feature>
<dbReference type="AlphaFoldDB" id="A0AAE1UN35"/>
<gene>
    <name evidence="2" type="ORF">Pmani_005264</name>
</gene>
<feature type="transmembrane region" description="Helical" evidence="1">
    <location>
        <begin position="97"/>
        <end position="119"/>
    </location>
</feature>
<evidence type="ECO:0000313" key="3">
    <source>
        <dbReference type="Proteomes" id="UP001292094"/>
    </source>
</evidence>
<keyword evidence="1" id="KW-0472">Membrane</keyword>
<reference evidence="2" key="1">
    <citation type="submission" date="2023-11" db="EMBL/GenBank/DDBJ databases">
        <title>Genome assemblies of two species of porcelain crab, Petrolisthes cinctipes and Petrolisthes manimaculis (Anomura: Porcellanidae).</title>
        <authorList>
            <person name="Angst P."/>
        </authorList>
    </citation>
    <scope>NUCLEOTIDE SEQUENCE</scope>
    <source>
        <strain evidence="2">PB745_02</strain>
        <tissue evidence="2">Gill</tissue>
    </source>
</reference>
<sequence>MSEWKKSFIEAEQEKGSEERLRVEPGTSHRIGLYVTVCLFLTGIILILSTILGIVLLEGVWVVVVAGGCVGMSVMVAASVVTWLARGLVNTALMQGYLIIAVLSVASCVLQVTLLVLLSKISPIPPNFPPTSHQETMRAWVQFVGGAQGAMAVLVSGMVGGAIVATSCCCRPPQDNVVGVVGVYHHR</sequence>
<dbReference type="Proteomes" id="UP001292094">
    <property type="component" value="Unassembled WGS sequence"/>
</dbReference>
<keyword evidence="1" id="KW-0812">Transmembrane</keyword>
<keyword evidence="3" id="KW-1185">Reference proteome</keyword>
<accession>A0AAE1UN35</accession>
<dbReference type="EMBL" id="JAWZYT010000381">
    <property type="protein sequence ID" value="KAK4324079.1"/>
    <property type="molecule type" value="Genomic_DNA"/>
</dbReference>
<feature type="transmembrane region" description="Helical" evidence="1">
    <location>
        <begin position="139"/>
        <end position="165"/>
    </location>
</feature>
<feature type="transmembrane region" description="Helical" evidence="1">
    <location>
        <begin position="61"/>
        <end position="85"/>
    </location>
</feature>
<keyword evidence="1" id="KW-1133">Transmembrane helix</keyword>
<evidence type="ECO:0008006" key="4">
    <source>
        <dbReference type="Google" id="ProtNLM"/>
    </source>
</evidence>
<proteinExistence type="predicted"/>
<protein>
    <recommendedName>
        <fullName evidence="4">Transmembrane protein</fullName>
    </recommendedName>
</protein>
<evidence type="ECO:0000256" key="1">
    <source>
        <dbReference type="SAM" id="Phobius"/>
    </source>
</evidence>
<evidence type="ECO:0000313" key="2">
    <source>
        <dbReference type="EMBL" id="KAK4324079.1"/>
    </source>
</evidence>